<feature type="region of interest" description="Disordered" evidence="1">
    <location>
        <begin position="178"/>
        <end position="218"/>
    </location>
</feature>
<feature type="region of interest" description="Disordered" evidence="1">
    <location>
        <begin position="85"/>
        <end position="118"/>
    </location>
</feature>
<sequence>MPWPTTSHFYPYQIPKSEAFCPNNFAYGRAPYYIYPGVPYWPAESRSKSYRSRRYSAAELSQHKKIYYAEPVRAARARRASRSHIYDVPRDPPPTPWMQTVPLPDVENATPPISPMRLRSRTPSIDYYGKSWSADSSFVQNVQNYAPSPRSKVSPKYAANPYPVPNHELSDLDSQFNLDAACNPSPLEGGAPDTGMPRSGSNSNRRRRVAFSRVDRNI</sequence>
<proteinExistence type="predicted"/>
<dbReference type="AlphaFoldDB" id="A0A9P5YTA7"/>
<comment type="caution">
    <text evidence="2">The sequence shown here is derived from an EMBL/GenBank/DDBJ whole genome shotgun (WGS) entry which is preliminary data.</text>
</comment>
<gene>
    <name evidence="2" type="ORF">BDN70DRAFT_334542</name>
</gene>
<accession>A0A9P5YTA7</accession>
<evidence type="ECO:0000313" key="2">
    <source>
        <dbReference type="EMBL" id="KAF9474209.1"/>
    </source>
</evidence>
<protein>
    <submittedName>
        <fullName evidence="2">Uncharacterized protein</fullName>
    </submittedName>
</protein>
<evidence type="ECO:0000256" key="1">
    <source>
        <dbReference type="SAM" id="MobiDB-lite"/>
    </source>
</evidence>
<reference evidence="2" key="1">
    <citation type="submission" date="2020-11" db="EMBL/GenBank/DDBJ databases">
        <authorList>
            <consortium name="DOE Joint Genome Institute"/>
            <person name="Ahrendt S."/>
            <person name="Riley R."/>
            <person name="Andreopoulos W."/>
            <person name="Labutti K."/>
            <person name="Pangilinan J."/>
            <person name="Ruiz-Duenas F.J."/>
            <person name="Barrasa J.M."/>
            <person name="Sanchez-Garcia M."/>
            <person name="Camarero S."/>
            <person name="Miyauchi S."/>
            <person name="Serrano A."/>
            <person name="Linde D."/>
            <person name="Babiker R."/>
            <person name="Drula E."/>
            <person name="Ayuso-Fernandez I."/>
            <person name="Pacheco R."/>
            <person name="Padilla G."/>
            <person name="Ferreira P."/>
            <person name="Barriuso J."/>
            <person name="Kellner H."/>
            <person name="Castanera R."/>
            <person name="Alfaro M."/>
            <person name="Ramirez L."/>
            <person name="Pisabarro A.G."/>
            <person name="Kuo A."/>
            <person name="Tritt A."/>
            <person name="Lipzen A."/>
            <person name="He G."/>
            <person name="Yan M."/>
            <person name="Ng V."/>
            <person name="Cullen D."/>
            <person name="Martin F."/>
            <person name="Rosso M.-N."/>
            <person name="Henrissat B."/>
            <person name="Hibbett D."/>
            <person name="Martinez A.T."/>
            <person name="Grigoriev I.V."/>
        </authorList>
    </citation>
    <scope>NUCLEOTIDE SEQUENCE</scope>
    <source>
        <strain evidence="2">CIRM-BRFM 674</strain>
    </source>
</reference>
<organism evidence="2 3">
    <name type="scientific">Pholiota conissans</name>
    <dbReference type="NCBI Taxonomy" id="109636"/>
    <lineage>
        <taxon>Eukaryota</taxon>
        <taxon>Fungi</taxon>
        <taxon>Dikarya</taxon>
        <taxon>Basidiomycota</taxon>
        <taxon>Agaricomycotina</taxon>
        <taxon>Agaricomycetes</taxon>
        <taxon>Agaricomycetidae</taxon>
        <taxon>Agaricales</taxon>
        <taxon>Agaricineae</taxon>
        <taxon>Strophariaceae</taxon>
        <taxon>Pholiota</taxon>
    </lineage>
</organism>
<keyword evidence="3" id="KW-1185">Reference proteome</keyword>
<evidence type="ECO:0000313" key="3">
    <source>
        <dbReference type="Proteomes" id="UP000807469"/>
    </source>
</evidence>
<dbReference type="EMBL" id="MU155391">
    <property type="protein sequence ID" value="KAF9474209.1"/>
    <property type="molecule type" value="Genomic_DNA"/>
</dbReference>
<dbReference type="Proteomes" id="UP000807469">
    <property type="component" value="Unassembled WGS sequence"/>
</dbReference>
<name>A0A9P5YTA7_9AGAR</name>